<evidence type="ECO:0000313" key="4">
    <source>
        <dbReference type="Proteomes" id="UP000015100"/>
    </source>
</evidence>
<comment type="caution">
    <text evidence="3">The sequence shown here is derived from an EMBL/GenBank/DDBJ whole genome shotgun (WGS) entry which is preliminary data.</text>
</comment>
<keyword evidence="2" id="KW-0472">Membrane</keyword>
<evidence type="ECO:0000313" key="3">
    <source>
        <dbReference type="EMBL" id="EPS42646.1"/>
    </source>
</evidence>
<keyword evidence="4" id="KW-1185">Reference proteome</keyword>
<feature type="region of interest" description="Disordered" evidence="1">
    <location>
        <begin position="111"/>
        <end position="156"/>
    </location>
</feature>
<dbReference type="EMBL" id="AQGS01000107">
    <property type="protein sequence ID" value="EPS42646.1"/>
    <property type="molecule type" value="Genomic_DNA"/>
</dbReference>
<evidence type="ECO:0000256" key="1">
    <source>
        <dbReference type="SAM" id="MobiDB-lite"/>
    </source>
</evidence>
<feature type="transmembrane region" description="Helical" evidence="2">
    <location>
        <begin position="214"/>
        <end position="236"/>
    </location>
</feature>
<name>S8ANC5_DACHA</name>
<protein>
    <submittedName>
        <fullName evidence="3">Uncharacterized protein</fullName>
    </submittedName>
</protein>
<feature type="compositionally biased region" description="Polar residues" evidence="1">
    <location>
        <begin position="111"/>
        <end position="137"/>
    </location>
</feature>
<accession>S8ANC5</accession>
<dbReference type="HOGENOM" id="CLU_1098465_0_0_1"/>
<keyword evidence="2" id="KW-0812">Transmembrane</keyword>
<feature type="compositionally biased region" description="Low complexity" evidence="1">
    <location>
        <begin position="145"/>
        <end position="156"/>
    </location>
</feature>
<sequence length="253" mass="26660">MPPNTVGGSVDPRIQASEDTKVFLLLTYISMLFPSSISSVFTEKMIPDRFWPLFRGVVDQTLNTTVTAAATQTFTSYGTRIETETRTRHKINTRTVTEGITVTKTAVFNASTPNSMGTTPSSSCESIIGRSTKSTEPPLTGTDVSSTATATNSSSSTSYPIISTTLTTMAIATSTSLSSMPSIGLGTSVSGKLATTTVTATSMPQVVNQLSQGALIAAIVVPVTALGFLAGLCLIIRERGAGRRKFQYPVKIP</sequence>
<dbReference type="AlphaFoldDB" id="S8ANC5"/>
<reference evidence="3 4" key="1">
    <citation type="journal article" date="2013" name="PLoS Genet.">
        <title>Genomic mechanisms accounting for the adaptation to parasitism in nematode-trapping fungi.</title>
        <authorList>
            <person name="Meerupati T."/>
            <person name="Andersson K.M."/>
            <person name="Friman E."/>
            <person name="Kumar D."/>
            <person name="Tunlid A."/>
            <person name="Ahren D."/>
        </authorList>
    </citation>
    <scope>NUCLEOTIDE SEQUENCE [LARGE SCALE GENOMIC DNA]</scope>
    <source>
        <strain evidence="3 4">CBS 200.50</strain>
    </source>
</reference>
<evidence type="ECO:0000256" key="2">
    <source>
        <dbReference type="SAM" id="Phobius"/>
    </source>
</evidence>
<dbReference type="Proteomes" id="UP000015100">
    <property type="component" value="Unassembled WGS sequence"/>
</dbReference>
<reference evidence="4" key="2">
    <citation type="submission" date="2013-04" db="EMBL/GenBank/DDBJ databases">
        <title>Genomic mechanisms accounting for the adaptation to parasitism in nematode-trapping fungi.</title>
        <authorList>
            <person name="Ahren D.G."/>
        </authorList>
    </citation>
    <scope>NUCLEOTIDE SEQUENCE [LARGE SCALE GENOMIC DNA]</scope>
    <source>
        <strain evidence="4">CBS 200.50</strain>
    </source>
</reference>
<gene>
    <name evidence="3" type="ORF">H072_3448</name>
</gene>
<keyword evidence="2" id="KW-1133">Transmembrane helix</keyword>
<organism evidence="3 4">
    <name type="scientific">Dactylellina haptotyla (strain CBS 200.50)</name>
    <name type="common">Nematode-trapping fungus</name>
    <name type="synonym">Monacrosporium haptotylum</name>
    <dbReference type="NCBI Taxonomy" id="1284197"/>
    <lineage>
        <taxon>Eukaryota</taxon>
        <taxon>Fungi</taxon>
        <taxon>Dikarya</taxon>
        <taxon>Ascomycota</taxon>
        <taxon>Pezizomycotina</taxon>
        <taxon>Orbiliomycetes</taxon>
        <taxon>Orbiliales</taxon>
        <taxon>Orbiliaceae</taxon>
        <taxon>Dactylellina</taxon>
    </lineage>
</organism>
<proteinExistence type="predicted"/>